<feature type="domain" description="Saccharopine dehydrogenase-like C-terminal" evidence="3">
    <location>
        <begin position="120"/>
        <end position="370"/>
    </location>
</feature>
<dbReference type="InterPro" id="IPR005097">
    <property type="entry name" value="Sacchrp_dh_NADP-bd"/>
</dbReference>
<dbReference type="Gene3D" id="3.40.50.720">
    <property type="entry name" value="NAD(P)-binding Rossmann-like Domain"/>
    <property type="match status" value="1"/>
</dbReference>
<dbReference type="EMBL" id="LANI01000030">
    <property type="protein sequence ID" value="KKJ75549.1"/>
    <property type="molecule type" value="Genomic_DNA"/>
</dbReference>
<evidence type="ECO:0000256" key="1">
    <source>
        <dbReference type="ARBA" id="ARBA00023002"/>
    </source>
</evidence>
<dbReference type="PANTHER" id="PTHR11133:SF22">
    <property type="entry name" value="ALPHA-AMINOADIPIC SEMIALDEHYDE SYNTHASE, MITOCHONDRIAL"/>
    <property type="match status" value="1"/>
</dbReference>
<dbReference type="RefSeq" id="WP_046509695.1">
    <property type="nucleotide sequence ID" value="NZ_LANI01000030.1"/>
</dbReference>
<dbReference type="GO" id="GO:0005737">
    <property type="term" value="C:cytoplasm"/>
    <property type="evidence" value="ECO:0007669"/>
    <property type="project" value="TreeGrafter"/>
</dbReference>
<dbReference type="SUPFAM" id="SSF55347">
    <property type="entry name" value="Glyceraldehyde-3-phosphate dehydrogenase-like, C-terminal domain"/>
    <property type="match status" value="1"/>
</dbReference>
<dbReference type="PANTHER" id="PTHR11133">
    <property type="entry name" value="SACCHAROPINE DEHYDROGENASE"/>
    <property type="match status" value="1"/>
</dbReference>
<dbReference type="SUPFAM" id="SSF51735">
    <property type="entry name" value="NAD(P)-binding Rossmann-fold domains"/>
    <property type="match status" value="1"/>
</dbReference>
<organism evidence="4 5">
    <name type="scientific">Kiloniella litopenaei</name>
    <dbReference type="NCBI Taxonomy" id="1549748"/>
    <lineage>
        <taxon>Bacteria</taxon>
        <taxon>Pseudomonadati</taxon>
        <taxon>Pseudomonadota</taxon>
        <taxon>Alphaproteobacteria</taxon>
        <taxon>Rhodospirillales</taxon>
        <taxon>Kiloniellaceae</taxon>
        <taxon>Kiloniella</taxon>
    </lineage>
</organism>
<evidence type="ECO:0000313" key="4">
    <source>
        <dbReference type="EMBL" id="KKJ75549.1"/>
    </source>
</evidence>
<dbReference type="Gene3D" id="3.30.360.10">
    <property type="entry name" value="Dihydrodipicolinate Reductase, domain 2"/>
    <property type="match status" value="1"/>
</dbReference>
<evidence type="ECO:0000313" key="5">
    <source>
        <dbReference type="Proteomes" id="UP000034491"/>
    </source>
</evidence>
<evidence type="ECO:0000259" key="2">
    <source>
        <dbReference type="Pfam" id="PF03435"/>
    </source>
</evidence>
<dbReference type="Pfam" id="PF03435">
    <property type="entry name" value="Sacchrp_dh_NADP"/>
    <property type="match status" value="1"/>
</dbReference>
<sequence>MARIHWLGAGLSTVPGIRRLIERGHSITVWNRTVEKAQEATKGLSGDFDIRAFSLEALESDLKAGDLAVSMLPGDFHVAVAQMCLDAGANFVSSSYIAPEMRALDAAAKEKGLTLVNEVGLDPGIDHLMAHVLMDDYKNSPAFATDNAHYFRSYCGGLSEVPNDFCYKFSWAPLGVLKALRSPSKSLRNGKVYDVSRPWDAVESYKIDLEKGSETFEVYPNRDSYPFMDEYGFGKDWNVQQFVRGTLRYGGWSTAWADLFKEIETLQGEAGDKRLAEISADLWDKYALGEGEHDRVVLSVDLWAERNGEQVYNKSYVVDAYGDDTHTAMARLVSIPVSYAVEAVLKGEISAGVSAAPSDVTVAKKWLGDLLAAGEKMTIVDHLA</sequence>
<keyword evidence="1" id="KW-0560">Oxidoreductase</keyword>
<dbReference type="Proteomes" id="UP000034491">
    <property type="component" value="Unassembled WGS sequence"/>
</dbReference>
<dbReference type="GO" id="GO:0004753">
    <property type="term" value="F:saccharopine dehydrogenase activity"/>
    <property type="evidence" value="ECO:0007669"/>
    <property type="project" value="TreeGrafter"/>
</dbReference>
<gene>
    <name evidence="4" type="ORF">WH95_17730</name>
</gene>
<dbReference type="AlphaFoldDB" id="A0A0M2R517"/>
<comment type="caution">
    <text evidence="4">The sequence shown here is derived from an EMBL/GenBank/DDBJ whole genome shotgun (WGS) entry which is preliminary data.</text>
</comment>
<dbReference type="Pfam" id="PF16653">
    <property type="entry name" value="Sacchrp_dh_C"/>
    <property type="match status" value="1"/>
</dbReference>
<feature type="domain" description="Saccharopine dehydrogenase NADP binding" evidence="2">
    <location>
        <begin position="4"/>
        <end position="116"/>
    </location>
</feature>
<protein>
    <submittedName>
        <fullName evidence="4">Saccharopine dehydrogenase</fullName>
    </submittedName>
</protein>
<dbReference type="STRING" id="1549748.WH95_17730"/>
<keyword evidence="5" id="KW-1185">Reference proteome</keyword>
<dbReference type="InterPro" id="IPR036291">
    <property type="entry name" value="NAD(P)-bd_dom_sf"/>
</dbReference>
<evidence type="ECO:0000259" key="3">
    <source>
        <dbReference type="Pfam" id="PF16653"/>
    </source>
</evidence>
<dbReference type="OrthoDB" id="973788at2"/>
<reference evidence="4 5" key="1">
    <citation type="submission" date="2015-03" db="EMBL/GenBank/DDBJ databases">
        <title>Genome sequence of Kiloniella sp. P1-1, isolated from the gut microflora of Pacific white shrimp, Penaeus vannamei.</title>
        <authorList>
            <person name="Shao Z."/>
            <person name="Wang L."/>
            <person name="Li X."/>
        </authorList>
    </citation>
    <scope>NUCLEOTIDE SEQUENCE [LARGE SCALE GENOMIC DNA]</scope>
    <source>
        <strain evidence="4 5">P1-1</strain>
    </source>
</reference>
<dbReference type="PATRIC" id="fig|1549748.8.peg.2816"/>
<proteinExistence type="predicted"/>
<dbReference type="InterPro" id="IPR051168">
    <property type="entry name" value="AASS"/>
</dbReference>
<dbReference type="InterPro" id="IPR032095">
    <property type="entry name" value="Sacchrp_dh-like_C"/>
</dbReference>
<dbReference type="GO" id="GO:0019878">
    <property type="term" value="P:lysine biosynthetic process via aminoadipic acid"/>
    <property type="evidence" value="ECO:0007669"/>
    <property type="project" value="TreeGrafter"/>
</dbReference>
<name>A0A0M2R517_9PROT</name>
<accession>A0A0M2R517</accession>